<dbReference type="EMBL" id="JAQOMS010000002">
    <property type="protein sequence ID" value="MDC2887657.1"/>
    <property type="molecule type" value="Genomic_DNA"/>
</dbReference>
<gene>
    <name evidence="1" type="ORF">PN838_00815</name>
</gene>
<name>A0ABT5F9L3_9GAMM</name>
<keyword evidence="2" id="KW-1185">Reference proteome</keyword>
<comment type="caution">
    <text evidence="1">The sequence shown here is derived from an EMBL/GenBank/DDBJ whole genome shotgun (WGS) entry which is preliminary data.</text>
</comment>
<sequence length="140" mass="15197">MKTLFWIFCLLSFQATSKSNELNLLGGLYWNHTEEASLVIGGAYIIDSPTSEKLAEGELSQYLYADIEVGKNNKLATFGRGYKGLFGGSFRYGASIGRLDDSNVIGLVTTASILTMSAKIGIYSSSENQSKLILGVGFQF</sequence>
<evidence type="ECO:0008006" key="3">
    <source>
        <dbReference type="Google" id="ProtNLM"/>
    </source>
</evidence>
<dbReference type="Proteomes" id="UP001528411">
    <property type="component" value="Unassembled WGS sequence"/>
</dbReference>
<accession>A0ABT5F9L3</accession>
<protein>
    <recommendedName>
        <fullName evidence="3">Outer membrane protein beta-barrel domain-containing protein</fullName>
    </recommendedName>
</protein>
<organism evidence="1 2">
    <name type="scientific">Psychrosphaera algicola</name>
    <dbReference type="NCBI Taxonomy" id="3023714"/>
    <lineage>
        <taxon>Bacteria</taxon>
        <taxon>Pseudomonadati</taxon>
        <taxon>Pseudomonadota</taxon>
        <taxon>Gammaproteobacteria</taxon>
        <taxon>Alteromonadales</taxon>
        <taxon>Pseudoalteromonadaceae</taxon>
        <taxon>Psychrosphaera</taxon>
    </lineage>
</organism>
<reference evidence="1 2" key="1">
    <citation type="submission" date="2023-01" db="EMBL/GenBank/DDBJ databases">
        <title>Psychrosphaera sp. nov., isolated from marine algae.</title>
        <authorList>
            <person name="Bayburt H."/>
            <person name="Choi B.J."/>
            <person name="Kim J.M."/>
            <person name="Choi D.G."/>
            <person name="Jeon C.O."/>
        </authorList>
    </citation>
    <scope>NUCLEOTIDE SEQUENCE [LARGE SCALE GENOMIC DNA]</scope>
    <source>
        <strain evidence="1 2">G1-22</strain>
    </source>
</reference>
<evidence type="ECO:0000313" key="1">
    <source>
        <dbReference type="EMBL" id="MDC2887657.1"/>
    </source>
</evidence>
<evidence type="ECO:0000313" key="2">
    <source>
        <dbReference type="Proteomes" id="UP001528411"/>
    </source>
</evidence>
<proteinExistence type="predicted"/>
<dbReference type="RefSeq" id="WP_272179475.1">
    <property type="nucleotide sequence ID" value="NZ_JAQOMS010000002.1"/>
</dbReference>